<comment type="function">
    <text evidence="9">Catalyzes the complex heterocyclic radical-mediated conversion of 6-carboxy-5,6,7,8-tetrahydropterin (CPH4) to 7-carboxy-7-deazaguanine (CDG), a step common to the biosynthetic pathways of all 7-deazapurine-containing compounds.</text>
</comment>
<dbReference type="InterPro" id="IPR030977">
    <property type="entry name" value="QueE_Cx14CxxC"/>
</dbReference>
<evidence type="ECO:0000256" key="8">
    <source>
        <dbReference type="ARBA" id="ARBA00023239"/>
    </source>
</evidence>
<dbReference type="GO" id="GO:1904047">
    <property type="term" value="F:S-adenosyl-L-methionine binding"/>
    <property type="evidence" value="ECO:0007669"/>
    <property type="project" value="UniProtKB-UniRule"/>
</dbReference>
<feature type="binding site" evidence="9">
    <location>
        <position position="48"/>
    </location>
    <ligand>
        <name>[4Fe-4S] cluster</name>
        <dbReference type="ChEBI" id="CHEBI:49883"/>
        <note>4Fe-4S-S-AdoMet</note>
    </ligand>
</feature>
<keyword evidence="3 9" id="KW-0479">Metal-binding</keyword>
<keyword evidence="6 9" id="KW-0408">Iron</keyword>
<dbReference type="EC" id="4.3.99.3" evidence="9"/>
<feature type="binding site" evidence="9">
    <location>
        <begin position="184"/>
        <end position="187"/>
    </location>
    <ligand>
        <name>S-adenosyl-L-methionine</name>
        <dbReference type="ChEBI" id="CHEBI:59789"/>
    </ligand>
</feature>
<dbReference type="STRING" id="579138.Zymop_0039"/>
<feature type="domain" description="Radical SAM core" evidence="10">
    <location>
        <begin position="20"/>
        <end position="221"/>
    </location>
</feature>
<dbReference type="InterPro" id="IPR007197">
    <property type="entry name" value="rSAM"/>
</dbReference>
<gene>
    <name evidence="9" type="primary">queE</name>
    <name evidence="11" type="ordered locus">Zymop_0039</name>
</gene>
<feature type="binding site" evidence="9">
    <location>
        <position position="33"/>
    </location>
    <ligand>
        <name>[4Fe-4S] cluster</name>
        <dbReference type="ChEBI" id="CHEBI:49883"/>
        <note>4Fe-4S-S-AdoMet</note>
    </ligand>
</feature>
<comment type="cofactor">
    <cofactor evidence="9">
        <name>S-adenosyl-L-methionine</name>
        <dbReference type="ChEBI" id="CHEBI:59789"/>
    </cofactor>
    <text evidence="9">Binds 1 S-adenosyl-L-methionine per subunit.</text>
</comment>
<feature type="binding site" evidence="9">
    <location>
        <position position="101"/>
    </location>
    <ligand>
        <name>substrate</name>
    </ligand>
</feature>
<feature type="binding site" evidence="9">
    <location>
        <position position="103"/>
    </location>
    <ligand>
        <name>S-adenosyl-L-methionine</name>
        <dbReference type="ChEBI" id="CHEBI:59789"/>
    </ligand>
</feature>
<evidence type="ECO:0000313" key="11">
    <source>
        <dbReference type="EMBL" id="AEI36943.1"/>
    </source>
</evidence>
<protein>
    <recommendedName>
        <fullName evidence="9">7-carboxy-7-deazaguanine synthase</fullName>
        <shortName evidence="9">CDG synthase</shortName>
        <ecNumber evidence="9">4.3.99.3</ecNumber>
    </recommendedName>
    <alternativeName>
        <fullName evidence="9">Queuosine biosynthesis protein QueE</fullName>
    </alternativeName>
</protein>
<keyword evidence="8 9" id="KW-0456">Lyase</keyword>
<sequence>MSGSYAVKESFLTLQGEGAQAGRRAVFIRFSGCNLWNGLERDRMGAVCQFCDTDFVGLGGDGGGRFTASQLATHAKNLWRQGLCESASLPAPASRPFVVLTGGEPLLQVDTDLIQALKSHDFIIAVETNGTRPMIEGIDWVCMSPKAGAALALKKGNEIKLIWPQTDIDIEALESLDFTHYLIQPMDNDEARQNLEEAVAFVMQRPLWRLSLQTHKMIGLK</sequence>
<organism evidence="11 12">
    <name type="scientific">Zymomonas mobilis subsp. pomaceae (strain ATCC 29192 / DSM 22645 / JCM 10191 / CCUG 17912 / NBRC 13757 / NCIMB 11200 / NRRL B-4491 / Barker I)</name>
    <dbReference type="NCBI Taxonomy" id="579138"/>
    <lineage>
        <taxon>Bacteria</taxon>
        <taxon>Pseudomonadati</taxon>
        <taxon>Pseudomonadota</taxon>
        <taxon>Alphaproteobacteria</taxon>
        <taxon>Sphingomonadales</taxon>
        <taxon>Zymomonadaceae</taxon>
        <taxon>Zymomonas</taxon>
    </lineage>
</organism>
<comment type="caution">
    <text evidence="9">Lacks conserved residue(s) required for the propagation of feature annotation.</text>
</comment>
<dbReference type="RefSeq" id="WP_013933344.1">
    <property type="nucleotide sequence ID" value="NC_015709.1"/>
</dbReference>
<dbReference type="PANTHER" id="PTHR42836:SF1">
    <property type="entry name" value="7-CARBOXY-7-DEAZAGUANINE SYNTHASE"/>
    <property type="match status" value="1"/>
</dbReference>
<dbReference type="PROSITE" id="PS51918">
    <property type="entry name" value="RADICAL_SAM"/>
    <property type="match status" value="1"/>
</dbReference>
<dbReference type="Proteomes" id="UP000000491">
    <property type="component" value="Chromosome"/>
</dbReference>
<evidence type="ECO:0000259" key="10">
    <source>
        <dbReference type="PROSITE" id="PS51918"/>
    </source>
</evidence>
<feature type="binding site" evidence="9">
    <location>
        <position position="53"/>
    </location>
    <ligand>
        <name>Mg(2+)</name>
        <dbReference type="ChEBI" id="CHEBI:18420"/>
    </ligand>
</feature>
<dbReference type="EMBL" id="CP002865">
    <property type="protein sequence ID" value="AEI36943.1"/>
    <property type="molecule type" value="Genomic_DNA"/>
</dbReference>
<dbReference type="InterPro" id="IPR013785">
    <property type="entry name" value="Aldolase_TIM"/>
</dbReference>
<comment type="pathway">
    <text evidence="9">Purine metabolism; 7-cyano-7-deazaguanine biosynthesis.</text>
</comment>
<dbReference type="AlphaFoldDB" id="F8ET53"/>
<evidence type="ECO:0000256" key="2">
    <source>
        <dbReference type="ARBA" id="ARBA00022691"/>
    </source>
</evidence>
<dbReference type="KEGG" id="zmp:Zymop_0039"/>
<dbReference type="GO" id="GO:0008616">
    <property type="term" value="P:tRNA queuosine(34) biosynthetic process"/>
    <property type="evidence" value="ECO:0007669"/>
    <property type="project" value="UniProtKB-UniRule"/>
</dbReference>
<evidence type="ECO:0000256" key="5">
    <source>
        <dbReference type="ARBA" id="ARBA00022842"/>
    </source>
</evidence>
<accession>F8ET53</accession>
<dbReference type="PIRSF" id="PIRSF000370">
    <property type="entry name" value="QueE"/>
    <property type="match status" value="1"/>
</dbReference>
<proteinExistence type="inferred from homology"/>
<feature type="binding site" evidence="9">
    <location>
        <begin position="50"/>
        <end position="52"/>
    </location>
    <ligand>
        <name>S-adenosyl-L-methionine</name>
        <dbReference type="ChEBI" id="CHEBI:59789"/>
    </ligand>
</feature>
<evidence type="ECO:0000256" key="9">
    <source>
        <dbReference type="HAMAP-Rule" id="MF_00917"/>
    </source>
</evidence>
<dbReference type="InterPro" id="IPR024924">
    <property type="entry name" value="7-CO-7-deazaguanine_synth-like"/>
</dbReference>
<dbReference type="PANTHER" id="PTHR42836">
    <property type="entry name" value="7-CARBOXY-7-DEAZAGUANINE SYNTHASE"/>
    <property type="match status" value="1"/>
</dbReference>
<dbReference type="SFLD" id="SFLDS00029">
    <property type="entry name" value="Radical_SAM"/>
    <property type="match status" value="1"/>
</dbReference>
<comment type="cofactor">
    <cofactor evidence="9">
        <name>[4Fe-4S] cluster</name>
        <dbReference type="ChEBI" id="CHEBI:49883"/>
    </cofactor>
    <text evidence="9">Binds 1 [4Fe-4S] cluster. The cluster is coordinated with 3 cysteines and an exchangeable S-adenosyl-L-methionine.</text>
</comment>
<evidence type="ECO:0000256" key="1">
    <source>
        <dbReference type="ARBA" id="ARBA00022485"/>
    </source>
</evidence>
<keyword evidence="5 9" id="KW-0460">Magnesium</keyword>
<dbReference type="GO" id="GO:0000287">
    <property type="term" value="F:magnesium ion binding"/>
    <property type="evidence" value="ECO:0007669"/>
    <property type="project" value="UniProtKB-UniRule"/>
</dbReference>
<dbReference type="SUPFAM" id="SSF102114">
    <property type="entry name" value="Radical SAM enzymes"/>
    <property type="match status" value="1"/>
</dbReference>
<dbReference type="GO" id="GO:0051539">
    <property type="term" value="F:4 iron, 4 sulfur cluster binding"/>
    <property type="evidence" value="ECO:0007669"/>
    <property type="project" value="UniProtKB-UniRule"/>
</dbReference>
<dbReference type="InterPro" id="IPR058240">
    <property type="entry name" value="rSAM_sf"/>
</dbReference>
<feature type="binding site" evidence="9">
    <location>
        <position position="51"/>
    </location>
    <ligand>
        <name>[4Fe-4S] cluster</name>
        <dbReference type="ChEBI" id="CHEBI:49883"/>
        <note>4Fe-4S-S-AdoMet</note>
    </ligand>
</feature>
<dbReference type="HOGENOM" id="CLU_066739_0_1_5"/>
<name>F8ET53_ZYMMT</name>
<comment type="subunit">
    <text evidence="9">Homodimer.</text>
</comment>
<comment type="catalytic activity">
    <reaction evidence="9">
        <text>6-carboxy-5,6,7,8-tetrahydropterin + H(+) = 7-carboxy-7-carbaguanine + NH4(+)</text>
        <dbReference type="Rhea" id="RHEA:27974"/>
        <dbReference type="ChEBI" id="CHEBI:15378"/>
        <dbReference type="ChEBI" id="CHEBI:28938"/>
        <dbReference type="ChEBI" id="CHEBI:61032"/>
        <dbReference type="ChEBI" id="CHEBI:61036"/>
        <dbReference type="EC" id="4.3.99.3"/>
    </reaction>
</comment>
<comment type="cofactor">
    <cofactor evidence="9">
        <name>Mg(2+)</name>
        <dbReference type="ChEBI" id="CHEBI:18420"/>
    </cofactor>
</comment>
<dbReference type="SFLD" id="SFLDF00376">
    <property type="entry name" value="7-carboxy-7-deazaguanine_synth"/>
    <property type="match status" value="1"/>
</dbReference>
<feature type="binding site" evidence="9">
    <location>
        <begin position="14"/>
        <end position="16"/>
    </location>
    <ligand>
        <name>substrate</name>
    </ligand>
</feature>
<dbReference type="PATRIC" id="fig|579138.3.peg.43"/>
<keyword evidence="4 9" id="KW-0671">Queuosine biosynthesis</keyword>
<evidence type="ECO:0000313" key="12">
    <source>
        <dbReference type="Proteomes" id="UP000000491"/>
    </source>
</evidence>
<keyword evidence="7 9" id="KW-0411">Iron-sulfur</keyword>
<dbReference type="HAMAP" id="MF_00917">
    <property type="entry name" value="QueE"/>
    <property type="match status" value="1"/>
</dbReference>
<dbReference type="eggNOG" id="COG0602">
    <property type="taxonomic scope" value="Bacteria"/>
</dbReference>
<dbReference type="UniPathway" id="UPA00391"/>
<evidence type="ECO:0000256" key="7">
    <source>
        <dbReference type="ARBA" id="ARBA00023014"/>
    </source>
</evidence>
<feature type="binding site" evidence="9">
    <location>
        <position position="29"/>
    </location>
    <ligand>
        <name>substrate</name>
    </ligand>
</feature>
<comment type="similarity">
    <text evidence="9">Belongs to the radical SAM superfamily. 7-carboxy-7-deazaguanine synthase family.</text>
</comment>
<keyword evidence="2 9" id="KW-0949">S-adenosyl-L-methionine</keyword>
<keyword evidence="1 9" id="KW-0004">4Fe-4S</keyword>
<evidence type="ECO:0000256" key="3">
    <source>
        <dbReference type="ARBA" id="ARBA00022723"/>
    </source>
</evidence>
<dbReference type="Gene3D" id="3.20.20.70">
    <property type="entry name" value="Aldolase class I"/>
    <property type="match status" value="1"/>
</dbReference>
<evidence type="ECO:0000256" key="6">
    <source>
        <dbReference type="ARBA" id="ARBA00023004"/>
    </source>
</evidence>
<dbReference type="NCBIfam" id="TIGR04508">
    <property type="entry name" value="queE_Cx14CxxC"/>
    <property type="match status" value="1"/>
</dbReference>
<evidence type="ECO:0000256" key="4">
    <source>
        <dbReference type="ARBA" id="ARBA00022785"/>
    </source>
</evidence>
<dbReference type="GO" id="GO:0016840">
    <property type="term" value="F:carbon-nitrogen lyase activity"/>
    <property type="evidence" value="ECO:0007669"/>
    <property type="project" value="UniProtKB-UniRule"/>
</dbReference>
<feature type="binding site" evidence="9">
    <location>
        <begin position="144"/>
        <end position="146"/>
    </location>
    <ligand>
        <name>S-adenosyl-L-methionine</name>
        <dbReference type="ChEBI" id="CHEBI:59789"/>
    </ligand>
</feature>
<reference evidence="11 12" key="1">
    <citation type="journal article" date="2011" name="J. Bacteriol.">
        <title>Genome sequence of the ethanol-producing Zymomonas mobilis subsp. pomaceae lectotype strain ATCC 29192.</title>
        <authorList>
            <person name="Kouvelis V.N."/>
            <person name="Davenport K.W."/>
            <person name="Brettin T.S."/>
            <person name="Bruce D."/>
            <person name="Detter C."/>
            <person name="Han C.S."/>
            <person name="Nolan M."/>
            <person name="Tapia R."/>
            <person name="Damoulaki A."/>
            <person name="Kyrpides N.C."/>
            <person name="Typas M.A."/>
            <person name="Pappas K.M."/>
        </authorList>
    </citation>
    <scope>NUCLEOTIDE SEQUENCE [LARGE SCALE GENOMIC DNA]</scope>
    <source>
        <strain evidence="12">ATCC 29192 / DSM 22645 / JCM 10191 / CCUG 17912 / NBRC 13757 / NCIMB 11200 / NRRL B-4491 / Barker I</strain>
    </source>
</reference>